<proteinExistence type="predicted"/>
<reference evidence="2" key="1">
    <citation type="submission" date="2016-10" db="EMBL/GenBank/DDBJ databases">
        <authorList>
            <person name="Varghese N."/>
            <person name="Submissions S."/>
        </authorList>
    </citation>
    <scope>NUCLEOTIDE SEQUENCE [LARGE SCALE GENOMIC DNA]</scope>
    <source>
        <strain evidence="2">LMG 26416</strain>
    </source>
</reference>
<dbReference type="AlphaFoldDB" id="A0A1H7U922"/>
<name>A0A1H7U922_9BURK</name>
<gene>
    <name evidence="1" type="ORF">SAMN05192542_11845</name>
</gene>
<sequence>MAAAIQLATTLPSRLQSRVWQGDQLAHAGARAVSSGHPALDALLPGAGWPAGSLTELLVEHGGIGEMRLLAPALKVLTAQSGRHALLVAPPWQPYACALHAWGIALDRVVWVRAGDGDAPWVAEQALKQDGIGAVLVWLPKARADAVRRLQVVAQDSQALAFLIRPPAARGQSSPAPLRMVCTPVPPPADGTVSRRRWMQHTALSVDIFKRRGPPLAQPLNVMLPLQDAVLPDPAASSDERPPSGTNHAVDRRHLAAVAAGGREAASAAFDVADVVAGLAGTRVPV</sequence>
<dbReference type="EMBL" id="FOAJ01000018">
    <property type="protein sequence ID" value="SEL93451.1"/>
    <property type="molecule type" value="Genomic_DNA"/>
</dbReference>
<dbReference type="Proteomes" id="UP000199120">
    <property type="component" value="Unassembled WGS sequence"/>
</dbReference>
<dbReference type="SUPFAM" id="SSF52540">
    <property type="entry name" value="P-loop containing nucleoside triphosphate hydrolases"/>
    <property type="match status" value="1"/>
</dbReference>
<dbReference type="Gene3D" id="3.40.50.300">
    <property type="entry name" value="P-loop containing nucleotide triphosphate hydrolases"/>
    <property type="match status" value="1"/>
</dbReference>
<evidence type="ECO:0000313" key="2">
    <source>
        <dbReference type="Proteomes" id="UP000199120"/>
    </source>
</evidence>
<protein>
    <submittedName>
        <fullName evidence="1">Protein ImuA</fullName>
    </submittedName>
</protein>
<dbReference type="InterPro" id="IPR047610">
    <property type="entry name" value="ImuA_translesion"/>
</dbReference>
<dbReference type="STRING" id="416943.SAMN05445871_2493"/>
<dbReference type="NCBIfam" id="NF033429">
    <property type="entry name" value="ImuA_translesion"/>
    <property type="match status" value="1"/>
</dbReference>
<organism evidence="1 2">
    <name type="scientific">Paraburkholderia caballeronis</name>
    <dbReference type="NCBI Taxonomy" id="416943"/>
    <lineage>
        <taxon>Bacteria</taxon>
        <taxon>Pseudomonadati</taxon>
        <taxon>Pseudomonadota</taxon>
        <taxon>Betaproteobacteria</taxon>
        <taxon>Burkholderiales</taxon>
        <taxon>Burkholderiaceae</taxon>
        <taxon>Paraburkholderia</taxon>
    </lineage>
</organism>
<dbReference type="InterPro" id="IPR027417">
    <property type="entry name" value="P-loop_NTPase"/>
</dbReference>
<dbReference type="OrthoDB" id="9811176at2"/>
<dbReference type="RefSeq" id="WP_090545249.1">
    <property type="nucleotide sequence ID" value="NZ_FNSR01000001.1"/>
</dbReference>
<keyword evidence="2" id="KW-1185">Reference proteome</keyword>
<accession>A0A1H7U922</accession>
<evidence type="ECO:0000313" key="1">
    <source>
        <dbReference type="EMBL" id="SEL93451.1"/>
    </source>
</evidence>